<dbReference type="GO" id="GO:0046872">
    <property type="term" value="F:metal ion binding"/>
    <property type="evidence" value="ECO:0007669"/>
    <property type="project" value="UniProtKB-KW"/>
</dbReference>
<keyword evidence="3" id="KW-0479">Metal-binding</keyword>
<reference evidence="6" key="1">
    <citation type="submission" date="2016-06" db="EMBL/GenBank/DDBJ databases">
        <title>Parallel loss of symbiosis genes in relatives of nitrogen-fixing non-legume Parasponia.</title>
        <authorList>
            <person name="Van Velzen R."/>
            <person name="Holmer R."/>
            <person name="Bu F."/>
            <person name="Rutten L."/>
            <person name="Van Zeijl A."/>
            <person name="Liu W."/>
            <person name="Santuari L."/>
            <person name="Cao Q."/>
            <person name="Sharma T."/>
            <person name="Shen D."/>
            <person name="Roswanjaya Y."/>
            <person name="Wardhani T."/>
            <person name="Kalhor M.S."/>
            <person name="Jansen J."/>
            <person name="Van den Hoogen J."/>
            <person name="Gungor B."/>
            <person name="Hartog M."/>
            <person name="Hontelez J."/>
            <person name="Verver J."/>
            <person name="Yang W.-C."/>
            <person name="Schijlen E."/>
            <person name="Repin R."/>
            <person name="Schilthuizen M."/>
            <person name="Schranz E."/>
            <person name="Heidstra R."/>
            <person name="Miyata K."/>
            <person name="Fedorova E."/>
            <person name="Kohlen W."/>
            <person name="Bisseling T."/>
            <person name="Smit S."/>
            <person name="Geurts R."/>
        </authorList>
    </citation>
    <scope>NUCLEOTIDE SEQUENCE [LARGE SCALE GENOMIC DNA]</scope>
    <source>
        <strain evidence="6">cv. RG33-2</strain>
    </source>
</reference>
<dbReference type="GO" id="GO:0008168">
    <property type="term" value="F:methyltransferase activity"/>
    <property type="evidence" value="ECO:0007669"/>
    <property type="project" value="UniProtKB-KW"/>
</dbReference>
<evidence type="ECO:0000256" key="4">
    <source>
        <dbReference type="ARBA" id="ARBA00022842"/>
    </source>
</evidence>
<evidence type="ECO:0000256" key="1">
    <source>
        <dbReference type="ARBA" id="ARBA00022603"/>
    </source>
</evidence>
<dbReference type="PANTHER" id="PTHR31009">
    <property type="entry name" value="S-ADENOSYL-L-METHIONINE:CARBOXYL METHYLTRANSFERASE FAMILY PROTEIN"/>
    <property type="match status" value="1"/>
</dbReference>
<sequence length="377" mass="42859">MESKGNYEFVESHPMNGGEGPYSYLQNSKFQRGAVEASKEMIKEAIIKHFDMNKTLDSASFPNQIFLADFGCSTGPNTFLAVQNILEAVQRKYQLDKRHHLDHSDDHHQNPVIFQVFFNDHFENDFNTLFKSLPPARKYLAAGVPGSFHDRLFPNSSLHFVHCSCALQWLSRVPSQVTDRTSPAWNKGRIHYPNAGEQVKKAYSDQFAKDMMSFLRARAEELVVGGLILLIIPAVPDILLPSDTTNPMENDLIGSCLVDMTKMGLVSEEKVDSFNLPLYFPSPSEVKAIIGRNEHFSIESMEKLNNVQKHVLLPNLQMRVLFLRAALEGLLQKHFGNEIIDELFNRFSNKVAQSSIFLNPENHKSPFLFVLLKRNPH</sequence>
<proteinExistence type="predicted"/>
<dbReference type="SUPFAM" id="SSF53335">
    <property type="entry name" value="S-adenosyl-L-methionine-dependent methyltransferases"/>
    <property type="match status" value="1"/>
</dbReference>
<dbReference type="InParanoid" id="A0A2P5EJH0"/>
<comment type="caution">
    <text evidence="5">The sequence shown here is derived from an EMBL/GenBank/DDBJ whole genome shotgun (WGS) entry which is preliminary data.</text>
</comment>
<gene>
    <name evidence="5" type="ORF">TorRG33x02_185560</name>
</gene>
<accession>A0A2P5EJH0</accession>
<dbReference type="Proteomes" id="UP000237000">
    <property type="component" value="Unassembled WGS sequence"/>
</dbReference>
<dbReference type="OrthoDB" id="1523883at2759"/>
<evidence type="ECO:0000256" key="2">
    <source>
        <dbReference type="ARBA" id="ARBA00022679"/>
    </source>
</evidence>
<organism evidence="5 6">
    <name type="scientific">Trema orientale</name>
    <name type="common">Charcoal tree</name>
    <name type="synonym">Celtis orientalis</name>
    <dbReference type="NCBI Taxonomy" id="63057"/>
    <lineage>
        <taxon>Eukaryota</taxon>
        <taxon>Viridiplantae</taxon>
        <taxon>Streptophyta</taxon>
        <taxon>Embryophyta</taxon>
        <taxon>Tracheophyta</taxon>
        <taxon>Spermatophyta</taxon>
        <taxon>Magnoliopsida</taxon>
        <taxon>eudicotyledons</taxon>
        <taxon>Gunneridae</taxon>
        <taxon>Pentapetalae</taxon>
        <taxon>rosids</taxon>
        <taxon>fabids</taxon>
        <taxon>Rosales</taxon>
        <taxon>Cannabaceae</taxon>
        <taxon>Trema</taxon>
    </lineage>
</organism>
<evidence type="ECO:0000313" key="6">
    <source>
        <dbReference type="Proteomes" id="UP000237000"/>
    </source>
</evidence>
<dbReference type="InterPro" id="IPR005299">
    <property type="entry name" value="MeTrfase_7"/>
</dbReference>
<keyword evidence="1 5" id="KW-0489">Methyltransferase</keyword>
<dbReference type="InterPro" id="IPR029063">
    <property type="entry name" value="SAM-dependent_MTases_sf"/>
</dbReference>
<dbReference type="Gene3D" id="1.10.1200.270">
    <property type="entry name" value="Methyltransferase, alpha-helical capping domain"/>
    <property type="match status" value="1"/>
</dbReference>
<name>A0A2P5EJH0_TREOI</name>
<keyword evidence="6" id="KW-1185">Reference proteome</keyword>
<keyword evidence="2 5" id="KW-0808">Transferase</keyword>
<dbReference type="EMBL" id="JXTC01000144">
    <property type="protein sequence ID" value="PON85700.1"/>
    <property type="molecule type" value="Genomic_DNA"/>
</dbReference>
<evidence type="ECO:0000256" key="3">
    <source>
        <dbReference type="ARBA" id="ARBA00022723"/>
    </source>
</evidence>
<dbReference type="InterPro" id="IPR042086">
    <property type="entry name" value="MeTrfase_capping"/>
</dbReference>
<dbReference type="Pfam" id="PF03492">
    <property type="entry name" value="Methyltransf_7"/>
    <property type="match status" value="1"/>
</dbReference>
<dbReference type="GO" id="GO:0032259">
    <property type="term" value="P:methylation"/>
    <property type="evidence" value="ECO:0007669"/>
    <property type="project" value="UniProtKB-KW"/>
</dbReference>
<dbReference type="Gene3D" id="3.40.50.150">
    <property type="entry name" value="Vaccinia Virus protein VP39"/>
    <property type="match status" value="1"/>
</dbReference>
<protein>
    <submittedName>
        <fullName evidence="5">SAM dependent carboxyl methyltransferase</fullName>
    </submittedName>
</protein>
<keyword evidence="4" id="KW-0460">Magnesium</keyword>
<dbReference type="AlphaFoldDB" id="A0A2P5EJH0"/>
<evidence type="ECO:0000313" key="5">
    <source>
        <dbReference type="EMBL" id="PON85700.1"/>
    </source>
</evidence>